<dbReference type="AlphaFoldDB" id="A0A561UBE9"/>
<sequence length="246" mass="26207">MDMLDVTAPVCATAPDPAADTVGADAVGPDAAKPVCAAAPRLRADAIRNRERIVAAAGQLFADEGADVPLDEIARRAGVGNATLYRNFPDRTALIHQVALTVMERIRDRAREAVAGGGDPFEALCAFVHATADEKIGALYSMLSDHVTAEAEEEYFGIKAETDQLTAQLMTQAREAGTLRPDVGPGDLFVALGRLARPMPGAHCLVLDQAVTIHRHLQLFLDGLRAPAPSVLPGHVITLEELRRNH</sequence>
<evidence type="ECO:0000259" key="5">
    <source>
        <dbReference type="PROSITE" id="PS50977"/>
    </source>
</evidence>
<dbReference type="RefSeq" id="WP_246213308.1">
    <property type="nucleotide sequence ID" value="NZ_BAAAMZ010000004.1"/>
</dbReference>
<dbReference type="SUPFAM" id="SSF46689">
    <property type="entry name" value="Homeodomain-like"/>
    <property type="match status" value="1"/>
</dbReference>
<evidence type="ECO:0000256" key="2">
    <source>
        <dbReference type="ARBA" id="ARBA00023125"/>
    </source>
</evidence>
<evidence type="ECO:0000313" key="6">
    <source>
        <dbReference type="EMBL" id="TWF96678.1"/>
    </source>
</evidence>
<feature type="domain" description="HTH tetR-type" evidence="5">
    <location>
        <begin position="47"/>
        <end position="106"/>
    </location>
</feature>
<dbReference type="GO" id="GO:0000976">
    <property type="term" value="F:transcription cis-regulatory region binding"/>
    <property type="evidence" value="ECO:0007669"/>
    <property type="project" value="TreeGrafter"/>
</dbReference>
<feature type="DNA-binding region" description="H-T-H motif" evidence="4">
    <location>
        <begin position="69"/>
        <end position="88"/>
    </location>
</feature>
<accession>A0A561UBE9</accession>
<dbReference type="PROSITE" id="PS50977">
    <property type="entry name" value="HTH_TETR_2"/>
    <property type="match status" value="1"/>
</dbReference>
<dbReference type="InterPro" id="IPR009057">
    <property type="entry name" value="Homeodomain-like_sf"/>
</dbReference>
<evidence type="ECO:0000256" key="1">
    <source>
        <dbReference type="ARBA" id="ARBA00023015"/>
    </source>
</evidence>
<keyword evidence="3" id="KW-0804">Transcription</keyword>
<dbReference type="EMBL" id="VIWT01000001">
    <property type="protein sequence ID" value="TWF96678.1"/>
    <property type="molecule type" value="Genomic_DNA"/>
</dbReference>
<protein>
    <submittedName>
        <fullName evidence="6">TetR family transcriptional regulator</fullName>
    </submittedName>
</protein>
<dbReference type="Gene3D" id="1.10.357.10">
    <property type="entry name" value="Tetracycline Repressor, domain 2"/>
    <property type="match status" value="1"/>
</dbReference>
<dbReference type="InterPro" id="IPR036271">
    <property type="entry name" value="Tet_transcr_reg_TetR-rel_C_sf"/>
</dbReference>
<dbReference type="Proteomes" id="UP000317940">
    <property type="component" value="Unassembled WGS sequence"/>
</dbReference>
<organism evidence="6 7">
    <name type="scientific">Kitasatospora viridis</name>
    <dbReference type="NCBI Taxonomy" id="281105"/>
    <lineage>
        <taxon>Bacteria</taxon>
        <taxon>Bacillati</taxon>
        <taxon>Actinomycetota</taxon>
        <taxon>Actinomycetes</taxon>
        <taxon>Kitasatosporales</taxon>
        <taxon>Streptomycetaceae</taxon>
        <taxon>Kitasatospora</taxon>
    </lineage>
</organism>
<keyword evidence="7" id="KW-1185">Reference proteome</keyword>
<dbReference type="InterPro" id="IPR050109">
    <property type="entry name" value="HTH-type_TetR-like_transc_reg"/>
</dbReference>
<evidence type="ECO:0000256" key="4">
    <source>
        <dbReference type="PROSITE-ProRule" id="PRU00335"/>
    </source>
</evidence>
<keyword evidence="1" id="KW-0805">Transcription regulation</keyword>
<dbReference type="SUPFAM" id="SSF48498">
    <property type="entry name" value="Tetracyclin repressor-like, C-terminal domain"/>
    <property type="match status" value="1"/>
</dbReference>
<name>A0A561UBE9_9ACTN</name>
<evidence type="ECO:0000256" key="3">
    <source>
        <dbReference type="ARBA" id="ARBA00023163"/>
    </source>
</evidence>
<dbReference type="InterPro" id="IPR001647">
    <property type="entry name" value="HTH_TetR"/>
</dbReference>
<comment type="caution">
    <text evidence="6">The sequence shown here is derived from an EMBL/GenBank/DDBJ whole genome shotgun (WGS) entry which is preliminary data.</text>
</comment>
<gene>
    <name evidence="6" type="ORF">FHX73_11450</name>
</gene>
<keyword evidence="2 4" id="KW-0238">DNA-binding</keyword>
<proteinExistence type="predicted"/>
<dbReference type="PRINTS" id="PR00455">
    <property type="entry name" value="HTHTETR"/>
</dbReference>
<evidence type="ECO:0000313" key="7">
    <source>
        <dbReference type="Proteomes" id="UP000317940"/>
    </source>
</evidence>
<dbReference type="PANTHER" id="PTHR30055:SF234">
    <property type="entry name" value="HTH-TYPE TRANSCRIPTIONAL REGULATOR BETI"/>
    <property type="match status" value="1"/>
</dbReference>
<dbReference type="GO" id="GO:0003700">
    <property type="term" value="F:DNA-binding transcription factor activity"/>
    <property type="evidence" value="ECO:0007669"/>
    <property type="project" value="TreeGrafter"/>
</dbReference>
<dbReference type="InterPro" id="IPR049445">
    <property type="entry name" value="TetR_SbtR-like_C"/>
</dbReference>
<dbReference type="PANTHER" id="PTHR30055">
    <property type="entry name" value="HTH-TYPE TRANSCRIPTIONAL REGULATOR RUTR"/>
    <property type="match status" value="1"/>
</dbReference>
<dbReference type="Pfam" id="PF00440">
    <property type="entry name" value="TetR_N"/>
    <property type="match status" value="1"/>
</dbReference>
<dbReference type="Pfam" id="PF21597">
    <property type="entry name" value="TetR_C_43"/>
    <property type="match status" value="1"/>
</dbReference>
<reference evidence="6 7" key="1">
    <citation type="submission" date="2019-06" db="EMBL/GenBank/DDBJ databases">
        <title>Sequencing the genomes of 1000 actinobacteria strains.</title>
        <authorList>
            <person name="Klenk H.-P."/>
        </authorList>
    </citation>
    <scope>NUCLEOTIDE SEQUENCE [LARGE SCALE GENOMIC DNA]</scope>
    <source>
        <strain evidence="6 7">DSM 44826</strain>
    </source>
</reference>